<dbReference type="Proteomes" id="UP000298652">
    <property type="component" value="Chromosome 7"/>
</dbReference>
<reference evidence="3 4" key="1">
    <citation type="submission" date="2019-03" db="EMBL/GenBank/DDBJ databases">
        <title>WGS assembly of Setaria viridis.</title>
        <authorList>
            <person name="Huang P."/>
            <person name="Jenkins J."/>
            <person name="Grimwood J."/>
            <person name="Barry K."/>
            <person name="Healey A."/>
            <person name="Mamidi S."/>
            <person name="Sreedasyam A."/>
            <person name="Shu S."/>
            <person name="Feldman M."/>
            <person name="Wu J."/>
            <person name="Yu Y."/>
            <person name="Chen C."/>
            <person name="Johnson J."/>
            <person name="Rokhsar D."/>
            <person name="Baxter I."/>
            <person name="Schmutz J."/>
            <person name="Brutnell T."/>
            <person name="Kellogg E."/>
        </authorList>
    </citation>
    <scope>NUCLEOTIDE SEQUENCE [LARGE SCALE GENOMIC DNA]</scope>
    <source>
        <strain evidence="4">cv. A10</strain>
    </source>
</reference>
<feature type="chain" id="PRO_5033452712" evidence="1">
    <location>
        <begin position="18"/>
        <end position="37"/>
    </location>
</feature>
<dbReference type="Gramene" id="TKW06005">
    <property type="protein sequence ID" value="TKW06005"/>
    <property type="gene ID" value="SEVIR_7G213850v2"/>
</dbReference>
<accession>A0A4U6VUI7</accession>
<protein>
    <submittedName>
        <fullName evidence="3">Uncharacterized protein</fullName>
    </submittedName>
</protein>
<dbReference type="Gramene" id="TKW33538">
    <property type="protein sequence ID" value="TKW33538"/>
    <property type="gene ID" value="SEVIR_2G243450v2"/>
</dbReference>
<dbReference type="Proteomes" id="UP000298652">
    <property type="component" value="Chromosome 2"/>
</dbReference>
<organism evidence="3 4">
    <name type="scientific">Setaria viridis</name>
    <name type="common">Green bristlegrass</name>
    <name type="synonym">Setaria italica subsp. viridis</name>
    <dbReference type="NCBI Taxonomy" id="4556"/>
    <lineage>
        <taxon>Eukaryota</taxon>
        <taxon>Viridiplantae</taxon>
        <taxon>Streptophyta</taxon>
        <taxon>Embryophyta</taxon>
        <taxon>Tracheophyta</taxon>
        <taxon>Spermatophyta</taxon>
        <taxon>Magnoliopsida</taxon>
        <taxon>Liliopsida</taxon>
        <taxon>Poales</taxon>
        <taxon>Poaceae</taxon>
        <taxon>PACMAD clade</taxon>
        <taxon>Panicoideae</taxon>
        <taxon>Panicodae</taxon>
        <taxon>Paniceae</taxon>
        <taxon>Cenchrinae</taxon>
        <taxon>Setaria</taxon>
    </lineage>
</organism>
<dbReference type="EMBL" id="CM016553">
    <property type="protein sequence ID" value="TKW33538.1"/>
    <property type="molecule type" value="Genomic_DNA"/>
</dbReference>
<keyword evidence="4" id="KW-1185">Reference proteome</keyword>
<name>A0A4U6VUI7_SETVI</name>
<gene>
    <name evidence="3" type="ORF">SEVIR_2G243450v2</name>
    <name evidence="2" type="ORF">SEVIR_7G213850v2</name>
</gene>
<keyword evidence="1" id="KW-0732">Signal</keyword>
<dbReference type="EMBL" id="CM016558">
    <property type="protein sequence ID" value="TKW06005.1"/>
    <property type="molecule type" value="Genomic_DNA"/>
</dbReference>
<dbReference type="AlphaFoldDB" id="A0A4U6VUI7"/>
<proteinExistence type="predicted"/>
<sequence>MELRLLIYCSMLMTLSSLPPVRPSYGGSSPRFSRSSL</sequence>
<evidence type="ECO:0000313" key="4">
    <source>
        <dbReference type="Proteomes" id="UP000298652"/>
    </source>
</evidence>
<evidence type="ECO:0000256" key="1">
    <source>
        <dbReference type="SAM" id="SignalP"/>
    </source>
</evidence>
<feature type="signal peptide" evidence="1">
    <location>
        <begin position="1"/>
        <end position="17"/>
    </location>
</feature>
<evidence type="ECO:0000313" key="3">
    <source>
        <dbReference type="EMBL" id="TKW33538.1"/>
    </source>
</evidence>
<evidence type="ECO:0000313" key="2">
    <source>
        <dbReference type="EMBL" id="TKW06005.1"/>
    </source>
</evidence>